<protein>
    <recommendedName>
        <fullName evidence="5">Integral membrane protein</fullName>
    </recommendedName>
</protein>
<accession>A0A1S1LFV5</accession>
<proteinExistence type="predicted"/>
<dbReference type="Proteomes" id="UP000180043">
    <property type="component" value="Unassembled WGS sequence"/>
</dbReference>
<feature type="transmembrane region" description="Helical" evidence="2">
    <location>
        <begin position="178"/>
        <end position="206"/>
    </location>
</feature>
<evidence type="ECO:0000256" key="1">
    <source>
        <dbReference type="SAM" id="MobiDB-lite"/>
    </source>
</evidence>
<keyword evidence="2" id="KW-0812">Transmembrane</keyword>
<organism evidence="3 4">
    <name type="scientific">Mycobacteroides chelonae</name>
    <name type="common">Mycobacterium chelonae</name>
    <dbReference type="NCBI Taxonomy" id="1774"/>
    <lineage>
        <taxon>Bacteria</taxon>
        <taxon>Bacillati</taxon>
        <taxon>Actinomycetota</taxon>
        <taxon>Actinomycetes</taxon>
        <taxon>Mycobacteriales</taxon>
        <taxon>Mycobacteriaceae</taxon>
        <taxon>Mycobacteroides</taxon>
    </lineage>
</organism>
<reference evidence="3 4" key="1">
    <citation type="submission" date="2016-10" db="EMBL/GenBank/DDBJ databases">
        <title>Evaluation of Human, Veterinary and Environmental Mycobacterium chelonae Isolates by Core Genome Phylogenomic Analysis, Targeted Gene Comparison, and Anti-microbial Susceptibility Patterns: A Tale of Mistaken Identities.</title>
        <authorList>
            <person name="Fogelson S.B."/>
            <person name="Camus A.C."/>
            <person name="Lorenz W."/>
            <person name="Vasireddy R."/>
            <person name="Vasireddy S."/>
            <person name="Smith T."/>
            <person name="Brown-Elliott B.A."/>
            <person name="Wallace R.J.Jr."/>
            <person name="Hasan N.A."/>
            <person name="Reischl U."/>
            <person name="Sanchez S."/>
        </authorList>
    </citation>
    <scope>NUCLEOTIDE SEQUENCE [LARGE SCALE GENOMIC DNA]</scope>
    <source>
        <strain evidence="3 4">15515</strain>
    </source>
</reference>
<comment type="caution">
    <text evidence="3">The sequence shown here is derived from an EMBL/GenBank/DDBJ whole genome shotgun (WGS) entry which is preliminary data.</text>
</comment>
<evidence type="ECO:0000256" key="2">
    <source>
        <dbReference type="SAM" id="Phobius"/>
    </source>
</evidence>
<evidence type="ECO:0008006" key="5">
    <source>
        <dbReference type="Google" id="ProtNLM"/>
    </source>
</evidence>
<dbReference type="RefSeq" id="WP_070948071.1">
    <property type="nucleotide sequence ID" value="NZ_MLIQ01000049.1"/>
</dbReference>
<keyword evidence="2" id="KW-1133">Transmembrane helix</keyword>
<feature type="region of interest" description="Disordered" evidence="1">
    <location>
        <begin position="1"/>
        <end position="32"/>
    </location>
</feature>
<keyword evidence="2" id="KW-0472">Membrane</keyword>
<feature type="transmembrane region" description="Helical" evidence="2">
    <location>
        <begin position="244"/>
        <end position="262"/>
    </location>
</feature>
<sequence>MTDQPVGQPPHEDRPEGLQPGLESPIPSGGDSQYAAYAPPPGYALPQGYSSPLGFAYPMGYEPPFTAGQAWTWAWGQLRKRAGLLIGGPLAWLAIIVVVFVPFVVMAVTLGPKSTMDAEGNMVQQEPSSPFYVVAMVLMYAVVLAVGMFMANCLMATQLDIADGKPLTLGSFFKPRRLGSFVAVYLLVFVMTVLGMVACILPGFILGFLGQYAALFVVDRQVSVFAAIKASFRLVLDNLGTTILVYLILLATGLVAEVAILLTLGLGALAIVPALLSLQGLMLVVTYRRLSGGQAVPVS</sequence>
<feature type="transmembrane region" description="Helical" evidence="2">
    <location>
        <begin position="131"/>
        <end position="157"/>
    </location>
</feature>
<evidence type="ECO:0000313" key="3">
    <source>
        <dbReference type="EMBL" id="OHU46048.1"/>
    </source>
</evidence>
<gene>
    <name evidence="3" type="ORF">BKG82_27975</name>
</gene>
<feature type="transmembrane region" description="Helical" evidence="2">
    <location>
        <begin position="268"/>
        <end position="287"/>
    </location>
</feature>
<evidence type="ECO:0000313" key="4">
    <source>
        <dbReference type="Proteomes" id="UP000180043"/>
    </source>
</evidence>
<dbReference type="AlphaFoldDB" id="A0A1S1LFV5"/>
<dbReference type="EMBL" id="MLIQ01000049">
    <property type="protein sequence ID" value="OHU46048.1"/>
    <property type="molecule type" value="Genomic_DNA"/>
</dbReference>
<name>A0A1S1LFV5_MYCCH</name>
<feature type="transmembrane region" description="Helical" evidence="2">
    <location>
        <begin position="90"/>
        <end position="111"/>
    </location>
</feature>